<keyword evidence="2" id="KW-1185">Reference proteome</keyword>
<evidence type="ECO:0000313" key="1">
    <source>
        <dbReference type="EMBL" id="QQP11565.1"/>
    </source>
</evidence>
<organism evidence="1 2">
    <name type="scientific">Lysinibacillus agricola</name>
    <dbReference type="NCBI Taxonomy" id="2590012"/>
    <lineage>
        <taxon>Bacteria</taxon>
        <taxon>Bacillati</taxon>
        <taxon>Bacillota</taxon>
        <taxon>Bacilli</taxon>
        <taxon>Bacillales</taxon>
        <taxon>Bacillaceae</taxon>
        <taxon>Lysinibacillus</taxon>
    </lineage>
</organism>
<dbReference type="Proteomes" id="UP000596049">
    <property type="component" value="Chromosome"/>
</dbReference>
<gene>
    <name evidence="1" type="ORF">FJQ98_20570</name>
</gene>
<sequence length="105" mass="12165">MIDIKNKRMVTTRKAHTCFGCIEEIEKGESVVYVAAKEDEQRMNFHLHEECNKTIVKDYWFSGSGLYYGCIKDAKKSLEDINNIKFTLDEALPFSMMNLCNRSEA</sequence>
<dbReference type="EMBL" id="CP067341">
    <property type="protein sequence ID" value="QQP11565.1"/>
    <property type="molecule type" value="Genomic_DNA"/>
</dbReference>
<reference evidence="1 2" key="1">
    <citation type="submission" date="2020-01" db="EMBL/GenBank/DDBJ databases">
        <authorList>
            <person name="Liu G."/>
            <person name="Liu B."/>
        </authorList>
    </citation>
    <scope>NUCLEOTIDE SEQUENCE [LARGE SCALE GENOMIC DNA]</scope>
    <source>
        <strain evidence="1 2">FJAT-51161</strain>
    </source>
</reference>
<proteinExistence type="predicted"/>
<accession>A0ABX7ANP3</accession>
<protein>
    <submittedName>
        <fullName evidence="1">Uncharacterized protein</fullName>
    </submittedName>
</protein>
<dbReference type="RefSeq" id="WP_053596102.1">
    <property type="nucleotide sequence ID" value="NZ_CP067341.1"/>
</dbReference>
<evidence type="ECO:0000313" key="2">
    <source>
        <dbReference type="Proteomes" id="UP000596049"/>
    </source>
</evidence>
<name>A0ABX7ANP3_9BACI</name>